<keyword evidence="1" id="KW-1185">Reference proteome</keyword>
<dbReference type="OrthoDB" id="409543at2759"/>
<protein>
    <submittedName>
        <fullName evidence="2">Uncharacterized protein LOC113209695</fullName>
    </submittedName>
</protein>
<gene>
    <name evidence="2" type="primary">LOC113209695</name>
</gene>
<dbReference type="AlphaFoldDB" id="A0A6J1SPF5"/>
<dbReference type="Gene3D" id="3.90.550.20">
    <property type="match status" value="1"/>
</dbReference>
<dbReference type="PANTHER" id="PTHR46830">
    <property type="entry name" value="TRANSFERASE, PUTATIVE-RELATED"/>
    <property type="match status" value="1"/>
</dbReference>
<name>A0A6J1SPF5_FRAOC</name>
<dbReference type="InterPro" id="IPR008441">
    <property type="entry name" value="AfumC-like_glycosyl_Trfase"/>
</dbReference>
<evidence type="ECO:0000313" key="2">
    <source>
        <dbReference type="RefSeq" id="XP_026283139.1"/>
    </source>
</evidence>
<dbReference type="RefSeq" id="XP_026283139.1">
    <property type="nucleotide sequence ID" value="XM_026427354.2"/>
</dbReference>
<sequence length="377" mass="43705">MDSRRNKMASGPCGGVRGPVAVLAIVVLLLILFLSARGPPEPPPRRAHPASGGGPSPRVWAANWIRPDVHTDAKGPGGEVTPEAIQKIIEQRQPYVPPAIKTPYNFTGFNNVTGLGEESDYLVPNFMHFLRFNEVEFDFLDFVTVLSALRHQRPERLFFHTNVERFKGEYWEKLLLTPGFADIVEMVHVDLPSEIFGQPMDNGYRVWHAGDITRIRILMKYGGIFLDNDSYMVQSLDKFRRFEIAMGWDDNQFMGTQVIVAHREARFLREWLETYRGAYDKNKWYYNAGERPTVEVLYKRPELLHRVKLLFGVHYLIHKVYKANEVWAEWRDQYCIHLLKRHQDKKFDEDNFSKPPTTLREMILDVYDPLSGGARLL</sequence>
<organism evidence="1 2">
    <name type="scientific">Frankliniella occidentalis</name>
    <name type="common">Western flower thrips</name>
    <name type="synonym">Euthrips occidentalis</name>
    <dbReference type="NCBI Taxonomy" id="133901"/>
    <lineage>
        <taxon>Eukaryota</taxon>
        <taxon>Metazoa</taxon>
        <taxon>Ecdysozoa</taxon>
        <taxon>Arthropoda</taxon>
        <taxon>Hexapoda</taxon>
        <taxon>Insecta</taxon>
        <taxon>Pterygota</taxon>
        <taxon>Neoptera</taxon>
        <taxon>Paraneoptera</taxon>
        <taxon>Thysanoptera</taxon>
        <taxon>Terebrantia</taxon>
        <taxon>Thripoidea</taxon>
        <taxon>Thripidae</taxon>
        <taxon>Frankliniella</taxon>
    </lineage>
</organism>
<dbReference type="GeneID" id="113209695"/>
<dbReference type="InterPro" id="IPR029044">
    <property type="entry name" value="Nucleotide-diphossugar_trans"/>
</dbReference>
<dbReference type="Pfam" id="PF05704">
    <property type="entry name" value="Caps_synth"/>
    <property type="match status" value="1"/>
</dbReference>
<reference evidence="2" key="1">
    <citation type="submission" date="2025-08" db="UniProtKB">
        <authorList>
            <consortium name="RefSeq"/>
        </authorList>
    </citation>
    <scope>IDENTIFICATION</scope>
    <source>
        <tissue evidence="2">Whole organism</tissue>
    </source>
</reference>
<evidence type="ECO:0000313" key="1">
    <source>
        <dbReference type="Proteomes" id="UP000504606"/>
    </source>
</evidence>
<dbReference type="GO" id="GO:0016757">
    <property type="term" value="F:glycosyltransferase activity"/>
    <property type="evidence" value="ECO:0007669"/>
    <property type="project" value="InterPro"/>
</dbReference>
<accession>A0A6J1SPF5</accession>
<proteinExistence type="predicted"/>
<dbReference type="SUPFAM" id="SSF53448">
    <property type="entry name" value="Nucleotide-diphospho-sugar transferases"/>
    <property type="match status" value="1"/>
</dbReference>
<dbReference type="Proteomes" id="UP000504606">
    <property type="component" value="Unplaced"/>
</dbReference>
<dbReference type="PANTHER" id="PTHR46830:SF1">
    <property type="entry name" value="ALPHA-1,4-N-ACETYLGLUCOSAMINYLTRANSFERASE"/>
    <property type="match status" value="1"/>
</dbReference>
<dbReference type="KEGG" id="foc:113209695"/>